<evidence type="ECO:0000256" key="5">
    <source>
        <dbReference type="PROSITE-ProRule" id="PRU00221"/>
    </source>
</evidence>
<dbReference type="SMART" id="SM00320">
    <property type="entry name" value="WD40"/>
    <property type="match status" value="5"/>
</dbReference>
<dbReference type="RefSeq" id="XP_026275726.1">
    <property type="nucleotide sequence ID" value="XM_026419941.2"/>
</dbReference>
<dbReference type="Proteomes" id="UP000504606">
    <property type="component" value="Unplaced"/>
</dbReference>
<keyword evidence="4" id="KW-0234">DNA repair</keyword>
<dbReference type="PANTHER" id="PTHR46202:SF1">
    <property type="entry name" value="DNA EXCISION REPAIR PROTEIN ERCC-8"/>
    <property type="match status" value="1"/>
</dbReference>
<dbReference type="InterPro" id="IPR036322">
    <property type="entry name" value="WD40_repeat_dom_sf"/>
</dbReference>
<evidence type="ECO:0000256" key="4">
    <source>
        <dbReference type="ARBA" id="ARBA00023204"/>
    </source>
</evidence>
<dbReference type="KEGG" id="foc:113204678"/>
<feature type="repeat" description="WD" evidence="5">
    <location>
        <begin position="240"/>
        <end position="281"/>
    </location>
</feature>
<keyword evidence="1 5" id="KW-0853">WD repeat</keyword>
<dbReference type="GO" id="GO:0000209">
    <property type="term" value="P:protein polyubiquitination"/>
    <property type="evidence" value="ECO:0007669"/>
    <property type="project" value="TreeGrafter"/>
</dbReference>
<dbReference type="InterPro" id="IPR042238">
    <property type="entry name" value="Rad28/ERCC8/Ckn1/ATCSA-1"/>
</dbReference>
<dbReference type="AlphaFoldDB" id="A0A6J1SAJ7"/>
<evidence type="ECO:0000256" key="3">
    <source>
        <dbReference type="ARBA" id="ARBA00022763"/>
    </source>
</evidence>
<evidence type="ECO:0000313" key="6">
    <source>
        <dbReference type="Proteomes" id="UP000504606"/>
    </source>
</evidence>
<evidence type="ECO:0000313" key="7">
    <source>
        <dbReference type="RefSeq" id="XP_026275726.1"/>
    </source>
</evidence>
<dbReference type="GO" id="GO:0000109">
    <property type="term" value="C:nucleotide-excision repair complex"/>
    <property type="evidence" value="ECO:0007669"/>
    <property type="project" value="TreeGrafter"/>
</dbReference>
<feature type="repeat" description="WD" evidence="5">
    <location>
        <begin position="181"/>
        <end position="223"/>
    </location>
</feature>
<keyword evidence="6" id="KW-1185">Reference proteome</keyword>
<dbReference type="OrthoDB" id="427795at2759"/>
<dbReference type="PRINTS" id="PR00320">
    <property type="entry name" value="GPROTEINBRPT"/>
</dbReference>
<dbReference type="GO" id="GO:0031464">
    <property type="term" value="C:Cul4A-RING E3 ubiquitin ligase complex"/>
    <property type="evidence" value="ECO:0007669"/>
    <property type="project" value="TreeGrafter"/>
</dbReference>
<proteinExistence type="predicted"/>
<protein>
    <submittedName>
        <fullName evidence="7">DNA excision repair protein ERCC-8</fullName>
    </submittedName>
</protein>
<dbReference type="InterPro" id="IPR001680">
    <property type="entry name" value="WD40_rpt"/>
</dbReference>
<organism evidence="6 7">
    <name type="scientific">Frankliniella occidentalis</name>
    <name type="common">Western flower thrips</name>
    <name type="synonym">Euthrips occidentalis</name>
    <dbReference type="NCBI Taxonomy" id="133901"/>
    <lineage>
        <taxon>Eukaryota</taxon>
        <taxon>Metazoa</taxon>
        <taxon>Ecdysozoa</taxon>
        <taxon>Arthropoda</taxon>
        <taxon>Hexapoda</taxon>
        <taxon>Insecta</taxon>
        <taxon>Pterygota</taxon>
        <taxon>Neoptera</taxon>
        <taxon>Paraneoptera</taxon>
        <taxon>Thysanoptera</taxon>
        <taxon>Terebrantia</taxon>
        <taxon>Thripoidea</taxon>
        <taxon>Thripidae</taxon>
        <taxon>Frankliniella</taxon>
    </lineage>
</organism>
<name>A0A6J1SAJ7_FRAOC</name>
<dbReference type="Pfam" id="PF00400">
    <property type="entry name" value="WD40"/>
    <property type="match status" value="5"/>
</dbReference>
<sequence length="402" mass="44914">MIHQIENLRIGVTDPLLFKTSEAYKRAKNLALSSHRDVENVFSSGVRTLDLDAEGRYLLSGCSDGSIYIHDLYNFTGSPSFTANSVQVIDRNHRFAHKYSTECVQWYPQDSGLFVTGSMDKSLKVWDSNRMRPVETVKFVGRIFQVHMSTKAISKCLVAVAGTESIVRLVDLTTGSCTHELRGHESAVLTCRWSPCEEFLLTTGGCDGRIIVWDARSGKSALRILDHNNGQVNYKNKGKLKSHEVAVNGLCFTENGQNLISLGWDGRAKLWNMTSGKKEGVEYKAKPSEKSKSVQFDVAGSSRKELVFIPSDGKILVYEVQTGELVRTLRGHYNEVNSCKFNTLYQELYSGAHDRNILIWTPDLLQEAAYKDHVNIQSVSTNSSVRPVGEVTQDVWSSDEGD</sequence>
<dbReference type="SUPFAM" id="SSF50978">
    <property type="entry name" value="WD40 repeat-like"/>
    <property type="match status" value="1"/>
</dbReference>
<keyword evidence="3" id="KW-0227">DNA damage</keyword>
<dbReference type="GeneID" id="113204678"/>
<dbReference type="GO" id="GO:0006283">
    <property type="term" value="P:transcription-coupled nucleotide-excision repair"/>
    <property type="evidence" value="ECO:0007669"/>
    <property type="project" value="InterPro"/>
</dbReference>
<reference evidence="7" key="1">
    <citation type="submission" date="2025-08" db="UniProtKB">
        <authorList>
            <consortium name="RefSeq"/>
        </authorList>
    </citation>
    <scope>IDENTIFICATION</scope>
    <source>
        <tissue evidence="7">Whole organism</tissue>
    </source>
</reference>
<dbReference type="PROSITE" id="PS50082">
    <property type="entry name" value="WD_REPEATS_2"/>
    <property type="match status" value="4"/>
</dbReference>
<evidence type="ECO:0000256" key="1">
    <source>
        <dbReference type="ARBA" id="ARBA00022574"/>
    </source>
</evidence>
<dbReference type="InterPro" id="IPR020472">
    <property type="entry name" value="WD40_PAC1"/>
</dbReference>
<evidence type="ECO:0000256" key="2">
    <source>
        <dbReference type="ARBA" id="ARBA00022737"/>
    </source>
</evidence>
<dbReference type="InterPro" id="IPR019775">
    <property type="entry name" value="WD40_repeat_CS"/>
</dbReference>
<feature type="repeat" description="WD" evidence="5">
    <location>
        <begin position="329"/>
        <end position="360"/>
    </location>
</feature>
<dbReference type="Gene3D" id="2.130.10.10">
    <property type="entry name" value="YVTN repeat-like/Quinoprotein amine dehydrogenase"/>
    <property type="match status" value="1"/>
</dbReference>
<dbReference type="PROSITE" id="PS00678">
    <property type="entry name" value="WD_REPEATS_1"/>
    <property type="match status" value="2"/>
</dbReference>
<gene>
    <name evidence="7" type="primary">LOC113204678</name>
</gene>
<feature type="repeat" description="WD" evidence="5">
    <location>
        <begin position="94"/>
        <end position="136"/>
    </location>
</feature>
<dbReference type="PROSITE" id="PS50294">
    <property type="entry name" value="WD_REPEATS_REGION"/>
    <property type="match status" value="4"/>
</dbReference>
<dbReference type="PANTHER" id="PTHR46202">
    <property type="entry name" value="DNA EXCISION REPAIR PROTEIN ERCC-8"/>
    <property type="match status" value="1"/>
</dbReference>
<dbReference type="GO" id="GO:0043161">
    <property type="term" value="P:proteasome-mediated ubiquitin-dependent protein catabolic process"/>
    <property type="evidence" value="ECO:0007669"/>
    <property type="project" value="TreeGrafter"/>
</dbReference>
<dbReference type="CDD" id="cd00200">
    <property type="entry name" value="WD40"/>
    <property type="match status" value="1"/>
</dbReference>
<dbReference type="InterPro" id="IPR015943">
    <property type="entry name" value="WD40/YVTN_repeat-like_dom_sf"/>
</dbReference>
<keyword evidence="2" id="KW-0677">Repeat</keyword>
<accession>A0A6J1SAJ7</accession>